<evidence type="ECO:0000313" key="1">
    <source>
        <dbReference type="EMBL" id="KAK3696857.1"/>
    </source>
</evidence>
<comment type="caution">
    <text evidence="1">The sequence shown here is derived from an EMBL/GenBank/DDBJ whole genome shotgun (WGS) entry which is preliminary data.</text>
</comment>
<evidence type="ECO:0000313" key="2">
    <source>
        <dbReference type="Proteomes" id="UP001281147"/>
    </source>
</evidence>
<keyword evidence="2" id="KW-1185">Reference proteome</keyword>
<keyword evidence="1" id="KW-0645">Protease</keyword>
<name>A0ACC3MK98_9PEZI</name>
<dbReference type="Proteomes" id="UP001281147">
    <property type="component" value="Unassembled WGS sequence"/>
</dbReference>
<dbReference type="EMBL" id="JAUTXU010000235">
    <property type="protein sequence ID" value="KAK3696857.1"/>
    <property type="molecule type" value="Genomic_DNA"/>
</dbReference>
<proteinExistence type="predicted"/>
<reference evidence="1" key="1">
    <citation type="submission" date="2023-07" db="EMBL/GenBank/DDBJ databases">
        <title>Black Yeasts Isolated from many extreme environments.</title>
        <authorList>
            <person name="Coleine C."/>
            <person name="Stajich J.E."/>
            <person name="Selbmann L."/>
        </authorList>
    </citation>
    <scope>NUCLEOTIDE SEQUENCE</scope>
    <source>
        <strain evidence="1">CCFEE 5714</strain>
    </source>
</reference>
<gene>
    <name evidence="1" type="primary">ATP23_2</name>
    <name evidence="1" type="ORF">LTR37_017763</name>
</gene>
<protein>
    <submittedName>
        <fullName evidence="1">Mitochondrial inner membrane protease atp23</fullName>
    </submittedName>
</protein>
<accession>A0ACC3MK98</accession>
<organism evidence="1 2">
    <name type="scientific">Vermiconidia calcicola</name>
    <dbReference type="NCBI Taxonomy" id="1690605"/>
    <lineage>
        <taxon>Eukaryota</taxon>
        <taxon>Fungi</taxon>
        <taxon>Dikarya</taxon>
        <taxon>Ascomycota</taxon>
        <taxon>Pezizomycotina</taxon>
        <taxon>Dothideomycetes</taxon>
        <taxon>Dothideomycetidae</taxon>
        <taxon>Mycosphaerellales</taxon>
        <taxon>Extremaceae</taxon>
        <taxon>Vermiconidia</taxon>
    </lineage>
</organism>
<keyword evidence="1" id="KW-0378">Hydrolase</keyword>
<sequence>MADTATTSVNPHTPPMSRTLPPSPPKADASIYTWSSFFSIMTGFAPPGLRDQYLTTRDTIHEEADIARCNKQKNWLFQNSPLIRFLQTEISLLGPPDGSAKIDENNVRCKRCTAAQSGGFDTEYGILLCANKLRNRGHLEDTLAHEMVHAYDHMRFKLDPLDLRHAACMEIRASTLSGECRFTREFFTRNQWNLTQQLQECVRRRAALSVRARPACRDDVQAVRVVNEVWESCFNDHRPFDEIYR</sequence>